<dbReference type="AlphaFoldDB" id="A0A0Q3WWG0"/>
<dbReference type="Proteomes" id="UP000051888">
    <property type="component" value="Unassembled WGS sequence"/>
</dbReference>
<organism evidence="1 2">
    <name type="scientific">Heyndrickxia shackletonii</name>
    <dbReference type="NCBI Taxonomy" id="157838"/>
    <lineage>
        <taxon>Bacteria</taxon>
        <taxon>Bacillati</taxon>
        <taxon>Bacillota</taxon>
        <taxon>Bacilli</taxon>
        <taxon>Bacillales</taxon>
        <taxon>Bacillaceae</taxon>
        <taxon>Heyndrickxia</taxon>
    </lineage>
</organism>
<name>A0A0Q3WWG0_9BACI</name>
<comment type="caution">
    <text evidence="1">The sequence shown here is derived from an EMBL/GenBank/DDBJ whole genome shotgun (WGS) entry which is preliminary data.</text>
</comment>
<sequence length="100" mass="11402">MKFLFNSKGHHIANFVNGHLHSPTGENIGHYREQENIFIDMRGHYLGEIIHENRLMYNNYSPYKNVNFGIYGNYGNVGNYGNPGNYGSIGLVSGFKDIVF</sequence>
<evidence type="ECO:0000313" key="1">
    <source>
        <dbReference type="EMBL" id="KQL53125.1"/>
    </source>
</evidence>
<keyword evidence="2" id="KW-1185">Reference proteome</keyword>
<dbReference type="OrthoDB" id="6706260at2"/>
<protein>
    <submittedName>
        <fullName evidence="1">Uncharacterized protein</fullName>
    </submittedName>
</protein>
<accession>A0A0Q3WWG0</accession>
<gene>
    <name evidence="1" type="ORF">AN964_06110</name>
</gene>
<reference evidence="1 2" key="1">
    <citation type="submission" date="2015-09" db="EMBL/GenBank/DDBJ databases">
        <title>Genome sequencing project for genomic taxonomy and phylogenomics of Bacillus-like bacteria.</title>
        <authorList>
            <person name="Liu B."/>
            <person name="Wang J."/>
            <person name="Zhu Y."/>
            <person name="Liu G."/>
            <person name="Chen Q."/>
            <person name="Chen Z."/>
            <person name="Lan J."/>
            <person name="Che J."/>
            <person name="Ge C."/>
            <person name="Shi H."/>
            <person name="Pan Z."/>
            <person name="Liu X."/>
        </authorList>
    </citation>
    <scope>NUCLEOTIDE SEQUENCE [LARGE SCALE GENOMIC DNA]</scope>
    <source>
        <strain evidence="1 2">LMG 18435</strain>
    </source>
</reference>
<dbReference type="PATRIC" id="fig|157838.3.peg.1363"/>
<dbReference type="EMBL" id="LJJC01000004">
    <property type="protein sequence ID" value="KQL53125.1"/>
    <property type="molecule type" value="Genomic_DNA"/>
</dbReference>
<proteinExistence type="predicted"/>
<dbReference type="RefSeq" id="WP_055738849.1">
    <property type="nucleotide sequence ID" value="NZ_JAAIWL010000045.1"/>
</dbReference>
<evidence type="ECO:0000313" key="2">
    <source>
        <dbReference type="Proteomes" id="UP000051888"/>
    </source>
</evidence>